<dbReference type="SFLD" id="SFLDS00057">
    <property type="entry name" value="Glutaminase/Asparaginase"/>
    <property type="match status" value="1"/>
</dbReference>
<dbReference type="Pfam" id="PF00710">
    <property type="entry name" value="Asparaginase"/>
    <property type="match status" value="1"/>
</dbReference>
<keyword evidence="13" id="KW-1185">Reference proteome</keyword>
<feature type="binding site" evidence="6">
    <location>
        <position position="63"/>
    </location>
    <ligand>
        <name>substrate</name>
    </ligand>
</feature>
<evidence type="ECO:0000256" key="1">
    <source>
        <dbReference type="ARBA" id="ARBA00010518"/>
    </source>
</evidence>
<dbReference type="PROSITE" id="PS00144">
    <property type="entry name" value="ASN_GLN_ASE_1"/>
    <property type="match status" value="1"/>
</dbReference>
<dbReference type="InterPro" id="IPR027474">
    <property type="entry name" value="L-asparaginase_N"/>
</dbReference>
<dbReference type="PANTHER" id="PTHR11707">
    <property type="entry name" value="L-ASPARAGINASE"/>
    <property type="match status" value="1"/>
</dbReference>
<dbReference type="SUPFAM" id="SSF53774">
    <property type="entry name" value="Glutaminase/Asparaginase"/>
    <property type="match status" value="1"/>
</dbReference>
<feature type="active site" evidence="8">
    <location>
        <position position="94"/>
    </location>
</feature>
<proteinExistence type="inferred from homology"/>
<dbReference type="InterPro" id="IPR027475">
    <property type="entry name" value="Asparaginase/glutaminase_AS2"/>
</dbReference>
<dbReference type="PROSITE" id="PS51732">
    <property type="entry name" value="ASN_GLN_ASE_3"/>
    <property type="match status" value="1"/>
</dbReference>
<dbReference type="PIRSF" id="PIRSF500176">
    <property type="entry name" value="L_ASNase"/>
    <property type="match status" value="1"/>
</dbReference>
<evidence type="ECO:0000259" key="10">
    <source>
        <dbReference type="Pfam" id="PF17763"/>
    </source>
</evidence>
<protein>
    <recommendedName>
        <fullName evidence="2">asparaginase</fullName>
        <ecNumber evidence="2">3.5.1.1</ecNumber>
    </recommendedName>
</protein>
<dbReference type="Gene3D" id="3.40.50.1170">
    <property type="entry name" value="L-asparaginase, N-terminal domain"/>
    <property type="match status" value="1"/>
</dbReference>
<dbReference type="InterPro" id="IPR004550">
    <property type="entry name" value="AsnASE_II"/>
</dbReference>
<evidence type="ECO:0000256" key="4">
    <source>
        <dbReference type="ARBA" id="ARBA00049366"/>
    </source>
</evidence>
<feature type="binding site" evidence="6">
    <location>
        <begin position="94"/>
        <end position="95"/>
    </location>
    <ligand>
        <name>substrate</name>
    </ligand>
</feature>
<evidence type="ECO:0000256" key="5">
    <source>
        <dbReference type="PIRSR" id="PIRSR001220-1"/>
    </source>
</evidence>
<evidence type="ECO:0000259" key="9">
    <source>
        <dbReference type="Pfam" id="PF00710"/>
    </source>
</evidence>
<dbReference type="Proteomes" id="UP001241092">
    <property type="component" value="Chromosome"/>
</dbReference>
<dbReference type="Gene3D" id="3.40.50.40">
    <property type="match status" value="1"/>
</dbReference>
<evidence type="ECO:0000313" key="11">
    <source>
        <dbReference type="EMBL" id="BBX36908.1"/>
    </source>
</evidence>
<dbReference type="CDD" id="cd08964">
    <property type="entry name" value="L-asparaginase_II"/>
    <property type="match status" value="1"/>
</dbReference>
<dbReference type="SMART" id="SM00870">
    <property type="entry name" value="Asparaginase"/>
    <property type="match status" value="1"/>
</dbReference>
<feature type="domain" description="Asparaginase/glutaminase C-terminal" evidence="10">
    <location>
        <begin position="210"/>
        <end position="313"/>
    </location>
</feature>
<dbReference type="InterPro" id="IPR027473">
    <property type="entry name" value="L-asparaginase_C"/>
</dbReference>
<evidence type="ECO:0000256" key="7">
    <source>
        <dbReference type="PROSITE-ProRule" id="PRU10099"/>
    </source>
</evidence>
<accession>A0AAI8TZJ6</accession>
<dbReference type="InterPro" id="IPR006034">
    <property type="entry name" value="Asparaginase/glutaminase-like"/>
</dbReference>
<organism evidence="12 14">
    <name type="scientific">Mycolicibacterium mageritense</name>
    <name type="common">Mycobacterium mageritense</name>
    <dbReference type="NCBI Taxonomy" id="53462"/>
    <lineage>
        <taxon>Bacteria</taxon>
        <taxon>Bacillati</taxon>
        <taxon>Actinomycetota</taxon>
        <taxon>Actinomycetes</taxon>
        <taxon>Mycobacteriales</taxon>
        <taxon>Mycobacteriaceae</taxon>
        <taxon>Mycolicibacterium</taxon>
    </lineage>
</organism>
<dbReference type="AlphaFoldDB" id="A0AAI8TZJ6"/>
<dbReference type="EMBL" id="AP027452">
    <property type="protein sequence ID" value="BDY31756.1"/>
    <property type="molecule type" value="Genomic_DNA"/>
</dbReference>
<dbReference type="InterPro" id="IPR036152">
    <property type="entry name" value="Asp/glu_Ase-like_sf"/>
</dbReference>
<dbReference type="PIRSF" id="PIRSF001220">
    <property type="entry name" value="L-ASNase_gatD"/>
    <property type="match status" value="1"/>
</dbReference>
<sequence length="323" mass="32616">MTEPVIQPVPKPARIVVITTGGTIATSTDSAGIRHPTRTGVELTAGLDIEADTEVIDLLAVDSAQLTPPDWGRIASAAADAASTADGVVITHGTDTLEETALWLDLNYSGTAPVVLTGAQHSSDAPDADGPGNLRDAVTVAASPAAGGLGVLVSFAGEVFQPLGLRKVSTSDLNGFSGVRIGEVSRHGFVRRSAKSHPYLGRLDAATAPRVDIVAAYPGADGAAIDACVAAGARGIVVAAVGSGNAGAAVIEAVRRHCREGIVVAVSSRVQDGVIRAAYGPAHQLVEAGAHVLPNIRPAQGRVLLMAALAAGAPVRGVIEKWG</sequence>
<evidence type="ECO:0000313" key="13">
    <source>
        <dbReference type="Proteomes" id="UP000465622"/>
    </source>
</evidence>
<reference evidence="11 13" key="1">
    <citation type="journal article" date="2019" name="Emerg. Microbes Infect.">
        <title>Comprehensive subspecies identification of 175 nontuberculous mycobacteria species based on 7547 genomic profiles.</title>
        <authorList>
            <person name="Matsumoto Y."/>
            <person name="Kinjo T."/>
            <person name="Motooka D."/>
            <person name="Nabeya D."/>
            <person name="Jung N."/>
            <person name="Uechi K."/>
            <person name="Horii T."/>
            <person name="Iida T."/>
            <person name="Fujita J."/>
            <person name="Nakamura S."/>
        </authorList>
    </citation>
    <scope>NUCLEOTIDE SEQUENCE [LARGE SCALE GENOMIC DNA]</scope>
    <source>
        <strain evidence="11 13">JCM 12375</strain>
    </source>
</reference>
<dbReference type="InterPro" id="IPR037152">
    <property type="entry name" value="L-asparaginase_N_sf"/>
</dbReference>
<feature type="active site" evidence="7">
    <location>
        <position position="23"/>
    </location>
</feature>
<evidence type="ECO:0000313" key="14">
    <source>
        <dbReference type="Proteomes" id="UP001241092"/>
    </source>
</evidence>
<dbReference type="GO" id="GO:0006528">
    <property type="term" value="P:asparagine metabolic process"/>
    <property type="evidence" value="ECO:0007669"/>
    <property type="project" value="InterPro"/>
</dbReference>
<dbReference type="InterPro" id="IPR040919">
    <property type="entry name" value="Asparaginase_C"/>
</dbReference>
<comment type="catalytic activity">
    <reaction evidence="4">
        <text>L-asparagine + H2O = L-aspartate + NH4(+)</text>
        <dbReference type="Rhea" id="RHEA:21016"/>
        <dbReference type="ChEBI" id="CHEBI:15377"/>
        <dbReference type="ChEBI" id="CHEBI:28938"/>
        <dbReference type="ChEBI" id="CHEBI:29991"/>
        <dbReference type="ChEBI" id="CHEBI:58048"/>
        <dbReference type="EC" id="3.5.1.1"/>
    </reaction>
</comment>
<keyword evidence="3 12" id="KW-0378">Hydrolase</keyword>
<evidence type="ECO:0000256" key="6">
    <source>
        <dbReference type="PIRSR" id="PIRSR001220-2"/>
    </source>
</evidence>
<dbReference type="EC" id="3.5.1.1" evidence="2"/>
<feature type="active site" description="O-isoaspartyl threonine intermediate" evidence="5">
    <location>
        <position position="23"/>
    </location>
</feature>
<dbReference type="EMBL" id="AP022567">
    <property type="protein sequence ID" value="BBX36908.1"/>
    <property type="molecule type" value="Genomic_DNA"/>
</dbReference>
<dbReference type="PROSITE" id="PS00917">
    <property type="entry name" value="ASN_GLN_ASE_2"/>
    <property type="match status" value="1"/>
</dbReference>
<dbReference type="PRINTS" id="PR00139">
    <property type="entry name" value="ASNGLNASE"/>
</dbReference>
<dbReference type="Proteomes" id="UP000465622">
    <property type="component" value="Chromosome"/>
</dbReference>
<evidence type="ECO:0000256" key="8">
    <source>
        <dbReference type="PROSITE-ProRule" id="PRU10100"/>
    </source>
</evidence>
<dbReference type="InterPro" id="IPR020827">
    <property type="entry name" value="Asparaginase/glutaminase_AS1"/>
</dbReference>
<reference evidence="11" key="2">
    <citation type="submission" date="2020-02" db="EMBL/GenBank/DDBJ databases">
        <authorList>
            <person name="Matsumoto Y."/>
            <person name="Kinjo T."/>
            <person name="Motooka D."/>
            <person name="Nabeya D."/>
            <person name="Jung N."/>
            <person name="Uechi K."/>
            <person name="Horii T."/>
            <person name="Iida T."/>
            <person name="Fujita J."/>
            <person name="Nakamura S."/>
        </authorList>
    </citation>
    <scope>NUCLEOTIDE SEQUENCE</scope>
    <source>
        <strain evidence="11">JCM 12375</strain>
    </source>
</reference>
<dbReference type="Pfam" id="PF17763">
    <property type="entry name" value="Asparaginase_C"/>
    <property type="match status" value="1"/>
</dbReference>
<evidence type="ECO:0000313" key="12">
    <source>
        <dbReference type="EMBL" id="BDY31756.1"/>
    </source>
</evidence>
<evidence type="ECO:0000256" key="2">
    <source>
        <dbReference type="ARBA" id="ARBA00012920"/>
    </source>
</evidence>
<dbReference type="PANTHER" id="PTHR11707:SF28">
    <property type="entry name" value="60 KDA LYSOPHOSPHOLIPASE"/>
    <property type="match status" value="1"/>
</dbReference>
<name>A0AAI8TZJ6_MYCME</name>
<reference evidence="12" key="3">
    <citation type="submission" date="2023-03" db="EMBL/GenBank/DDBJ databases">
        <title>Draft genome sequence of a Mycolicibacterium mageritense strain H4_3_1 isolated from a hybrid biological-inorganic system reactor.</title>
        <authorList>
            <person name="Feng X."/>
            <person name="Kazama D."/>
            <person name="Sato K."/>
            <person name="Kobayashi H."/>
        </authorList>
    </citation>
    <scope>NUCLEOTIDE SEQUENCE</scope>
    <source>
        <strain evidence="12">H4_3_1</strain>
    </source>
</reference>
<evidence type="ECO:0000256" key="3">
    <source>
        <dbReference type="ARBA" id="ARBA00022801"/>
    </source>
</evidence>
<gene>
    <name evidence="12" type="primary">ansA_2</name>
    <name evidence="11" type="synonym">ansA</name>
    <name evidence="12" type="ORF">hbim_05712</name>
    <name evidence="11" type="ORF">MMAGJ_61900</name>
</gene>
<dbReference type="GO" id="GO:0004067">
    <property type="term" value="F:asparaginase activity"/>
    <property type="evidence" value="ECO:0007669"/>
    <property type="project" value="UniProtKB-UniRule"/>
</dbReference>
<feature type="domain" description="L-asparaginase N-terminal" evidence="9">
    <location>
        <begin position="14"/>
        <end position="185"/>
    </location>
</feature>
<comment type="similarity">
    <text evidence="1">Belongs to the asparaginase 1 family.</text>
</comment>